<accession>A0A244CP00</accession>
<dbReference type="Gene3D" id="3.40.630.70">
    <property type="entry name" value="Leucyl/phenylalanyl-tRNA-protein transferase, C-terminal domain"/>
    <property type="match status" value="1"/>
</dbReference>
<protein>
    <recommendedName>
        <fullName evidence="11 15">Leucyl/phenylalanyl-tRNA--protein transferase</fullName>
        <ecNumber evidence="10 15">2.3.2.6</ecNumber>
    </recommendedName>
    <alternativeName>
        <fullName evidence="12 15">L/F-transferase</fullName>
    </alternativeName>
    <alternativeName>
        <fullName evidence="13 15">Leucyltransferase</fullName>
    </alternativeName>
    <alternativeName>
        <fullName evidence="14 15">Phenyalanyltransferase</fullName>
    </alternativeName>
</protein>
<evidence type="ECO:0000256" key="2">
    <source>
        <dbReference type="ARBA" id="ARBA00022490"/>
    </source>
</evidence>
<dbReference type="GO" id="GO:0030163">
    <property type="term" value="P:protein catabolic process"/>
    <property type="evidence" value="ECO:0007669"/>
    <property type="project" value="UniProtKB-UniRule"/>
</dbReference>
<dbReference type="HAMAP" id="MF_00688">
    <property type="entry name" value="Leu_Phe_trans"/>
    <property type="match status" value="1"/>
</dbReference>
<dbReference type="InterPro" id="IPR016181">
    <property type="entry name" value="Acyl_CoA_acyltransferase"/>
</dbReference>
<dbReference type="GO" id="GO:0005737">
    <property type="term" value="C:cytoplasm"/>
    <property type="evidence" value="ECO:0007669"/>
    <property type="project" value="UniProtKB-SubCell"/>
</dbReference>
<evidence type="ECO:0000256" key="6">
    <source>
        <dbReference type="ARBA" id="ARBA00050652"/>
    </source>
</evidence>
<dbReference type="InterPro" id="IPR042221">
    <property type="entry name" value="Leu/Phe-tRNA_Trfase_N"/>
</dbReference>
<reference evidence="16 17" key="1">
    <citation type="submission" date="2017-02" db="EMBL/GenBank/DDBJ databases">
        <title>Pseudoalteromonas ulvae TC14 Genome.</title>
        <authorList>
            <person name="Molmeret M."/>
        </authorList>
    </citation>
    <scope>NUCLEOTIDE SEQUENCE [LARGE SCALE GENOMIC DNA]</scope>
    <source>
        <strain evidence="16">TC14</strain>
    </source>
</reference>
<keyword evidence="3 15" id="KW-0808">Transferase</keyword>
<comment type="function">
    <text evidence="8 15">Functions in the N-end rule pathway of protein degradation where it conjugates Leu, Phe and, less efficiently, Met from aminoacyl-tRNAs to the N-termini of proteins containing an N-terminal arginine or lysine.</text>
</comment>
<dbReference type="GO" id="GO:0008914">
    <property type="term" value="F:leucyl-tRNA--protein transferase activity"/>
    <property type="evidence" value="ECO:0007669"/>
    <property type="project" value="UniProtKB-UniRule"/>
</dbReference>
<evidence type="ECO:0000256" key="7">
    <source>
        <dbReference type="ARBA" id="ARBA00051538"/>
    </source>
</evidence>
<evidence type="ECO:0000313" key="17">
    <source>
        <dbReference type="Proteomes" id="UP000194841"/>
    </source>
</evidence>
<dbReference type="FunFam" id="3.30.70.3550:FF:000001">
    <property type="entry name" value="Leucyl/phenylalanyl-tRNA--protein transferase"/>
    <property type="match status" value="1"/>
</dbReference>
<evidence type="ECO:0000256" key="1">
    <source>
        <dbReference type="ARBA" id="ARBA00004496"/>
    </source>
</evidence>
<dbReference type="NCBIfam" id="TIGR00667">
    <property type="entry name" value="aat"/>
    <property type="match status" value="1"/>
</dbReference>
<dbReference type="SUPFAM" id="SSF55729">
    <property type="entry name" value="Acyl-CoA N-acyltransferases (Nat)"/>
    <property type="match status" value="1"/>
</dbReference>
<evidence type="ECO:0000256" key="10">
    <source>
        <dbReference type="ARBA" id="ARBA00066767"/>
    </source>
</evidence>
<evidence type="ECO:0000256" key="4">
    <source>
        <dbReference type="ARBA" id="ARBA00023315"/>
    </source>
</evidence>
<gene>
    <name evidence="15" type="primary">aat</name>
    <name evidence="16" type="ORF">B1199_16320</name>
</gene>
<dbReference type="EMBL" id="MWPV01000005">
    <property type="protein sequence ID" value="OUL56929.1"/>
    <property type="molecule type" value="Genomic_DNA"/>
</dbReference>
<evidence type="ECO:0000256" key="13">
    <source>
        <dbReference type="ARBA" id="ARBA00077165"/>
    </source>
</evidence>
<keyword evidence="17" id="KW-1185">Reference proteome</keyword>
<dbReference type="InterPro" id="IPR004616">
    <property type="entry name" value="Leu/Phe-tRNA_Trfase"/>
</dbReference>
<comment type="catalytic activity">
    <reaction evidence="7 15">
        <text>N-terminal L-lysyl-[protein] + L-leucyl-tRNA(Leu) = N-terminal L-leucyl-L-lysyl-[protein] + tRNA(Leu) + H(+)</text>
        <dbReference type="Rhea" id="RHEA:12340"/>
        <dbReference type="Rhea" id="RHEA-COMP:9613"/>
        <dbReference type="Rhea" id="RHEA-COMP:9622"/>
        <dbReference type="Rhea" id="RHEA-COMP:12670"/>
        <dbReference type="Rhea" id="RHEA-COMP:12671"/>
        <dbReference type="ChEBI" id="CHEBI:15378"/>
        <dbReference type="ChEBI" id="CHEBI:65249"/>
        <dbReference type="ChEBI" id="CHEBI:78442"/>
        <dbReference type="ChEBI" id="CHEBI:78494"/>
        <dbReference type="ChEBI" id="CHEBI:133043"/>
        <dbReference type="EC" id="2.3.2.6"/>
    </reaction>
</comment>
<proteinExistence type="inferred from homology"/>
<evidence type="ECO:0000313" key="16">
    <source>
        <dbReference type="EMBL" id="OUL56929.1"/>
    </source>
</evidence>
<evidence type="ECO:0000256" key="12">
    <source>
        <dbReference type="ARBA" id="ARBA00077136"/>
    </source>
</evidence>
<dbReference type="AlphaFoldDB" id="A0A244CP00"/>
<evidence type="ECO:0000256" key="3">
    <source>
        <dbReference type="ARBA" id="ARBA00022679"/>
    </source>
</evidence>
<sequence length="238" mass="27586">MNNTLFQLSELSFSFPDPRLALNDPDGLLAIGGDLAPERLVNAYQNGIFPWFNEDDPLMWWSPKERAIIELDEFHISRSMKKFQRKHTFTVSVNQAFSKVMFACQQQRIDTQGTWITNEMEEAYNRLHELGVAHSVEIWFEQQLVGGLYGVMQRHVFCGESMFHTMANTSKLASWALVNWLKRHNGAFIDCQIMNPYLESLGAKAISRNAFLNKLHQPWPKIDLATMWQPQTLDDIYD</sequence>
<dbReference type="Proteomes" id="UP000194841">
    <property type="component" value="Unassembled WGS sequence"/>
</dbReference>
<comment type="similarity">
    <text evidence="9 15">Belongs to the L/F-transferase family.</text>
</comment>
<dbReference type="FunFam" id="3.40.630.70:FF:000001">
    <property type="entry name" value="Leucyl/phenylalanyl-tRNA--protein transferase"/>
    <property type="match status" value="1"/>
</dbReference>
<keyword evidence="2 15" id="KW-0963">Cytoplasm</keyword>
<comment type="catalytic activity">
    <reaction evidence="6 15">
        <text>N-terminal L-arginyl-[protein] + L-leucyl-tRNA(Leu) = N-terminal L-leucyl-L-arginyl-[protein] + tRNA(Leu) + H(+)</text>
        <dbReference type="Rhea" id="RHEA:50416"/>
        <dbReference type="Rhea" id="RHEA-COMP:9613"/>
        <dbReference type="Rhea" id="RHEA-COMP:9622"/>
        <dbReference type="Rhea" id="RHEA-COMP:12672"/>
        <dbReference type="Rhea" id="RHEA-COMP:12673"/>
        <dbReference type="ChEBI" id="CHEBI:15378"/>
        <dbReference type="ChEBI" id="CHEBI:64719"/>
        <dbReference type="ChEBI" id="CHEBI:78442"/>
        <dbReference type="ChEBI" id="CHEBI:78494"/>
        <dbReference type="ChEBI" id="CHEBI:133044"/>
        <dbReference type="EC" id="2.3.2.6"/>
    </reaction>
</comment>
<dbReference type="RefSeq" id="WP_086745183.1">
    <property type="nucleotide sequence ID" value="NZ_MWPV01000005.1"/>
</dbReference>
<dbReference type="OrthoDB" id="9790282at2"/>
<evidence type="ECO:0000256" key="9">
    <source>
        <dbReference type="ARBA" id="ARBA00061535"/>
    </source>
</evidence>
<evidence type="ECO:0000256" key="8">
    <source>
        <dbReference type="ARBA" id="ARBA00054043"/>
    </source>
</evidence>
<evidence type="ECO:0000256" key="15">
    <source>
        <dbReference type="HAMAP-Rule" id="MF_00688"/>
    </source>
</evidence>
<evidence type="ECO:0000256" key="14">
    <source>
        <dbReference type="ARBA" id="ARBA00083640"/>
    </source>
</evidence>
<evidence type="ECO:0000256" key="5">
    <source>
        <dbReference type="ARBA" id="ARBA00050607"/>
    </source>
</evidence>
<dbReference type="Gene3D" id="3.30.70.3550">
    <property type="entry name" value="Leucyl/phenylalanyl-tRNA-protein transferase, N-terminal domain"/>
    <property type="match status" value="1"/>
</dbReference>
<keyword evidence="4 15" id="KW-0012">Acyltransferase</keyword>
<comment type="subcellular location">
    <subcellularLocation>
        <location evidence="1 15">Cytoplasm</location>
    </subcellularLocation>
</comment>
<dbReference type="Pfam" id="PF03588">
    <property type="entry name" value="Leu_Phe_trans"/>
    <property type="match status" value="1"/>
</dbReference>
<comment type="catalytic activity">
    <reaction evidence="5 15">
        <text>L-phenylalanyl-tRNA(Phe) + an N-terminal L-alpha-aminoacyl-[protein] = an N-terminal L-phenylalanyl-L-alpha-aminoacyl-[protein] + tRNA(Phe)</text>
        <dbReference type="Rhea" id="RHEA:43632"/>
        <dbReference type="Rhea" id="RHEA-COMP:9668"/>
        <dbReference type="Rhea" id="RHEA-COMP:9699"/>
        <dbReference type="Rhea" id="RHEA-COMP:10636"/>
        <dbReference type="Rhea" id="RHEA-COMP:10637"/>
        <dbReference type="ChEBI" id="CHEBI:78442"/>
        <dbReference type="ChEBI" id="CHEBI:78531"/>
        <dbReference type="ChEBI" id="CHEBI:78597"/>
        <dbReference type="ChEBI" id="CHEBI:83561"/>
        <dbReference type="EC" id="2.3.2.6"/>
    </reaction>
</comment>
<dbReference type="PANTHER" id="PTHR30098:SF2">
    <property type="entry name" value="LEUCYL_PHENYLALANYL-TRNA--PROTEIN TRANSFERASE"/>
    <property type="match status" value="1"/>
</dbReference>
<name>A0A244CP00_PSEDV</name>
<comment type="caution">
    <text evidence="16">The sequence shown here is derived from an EMBL/GenBank/DDBJ whole genome shotgun (WGS) entry which is preliminary data.</text>
</comment>
<organism evidence="16 17">
    <name type="scientific">Pseudoalteromonas ulvae</name>
    <dbReference type="NCBI Taxonomy" id="107327"/>
    <lineage>
        <taxon>Bacteria</taxon>
        <taxon>Pseudomonadati</taxon>
        <taxon>Pseudomonadota</taxon>
        <taxon>Gammaproteobacteria</taxon>
        <taxon>Alteromonadales</taxon>
        <taxon>Pseudoalteromonadaceae</taxon>
        <taxon>Pseudoalteromonas</taxon>
    </lineage>
</organism>
<evidence type="ECO:0000256" key="11">
    <source>
        <dbReference type="ARBA" id="ARBA00074372"/>
    </source>
</evidence>
<dbReference type="EC" id="2.3.2.6" evidence="10 15"/>
<dbReference type="InterPro" id="IPR042203">
    <property type="entry name" value="Leu/Phe-tRNA_Trfase_C"/>
</dbReference>
<dbReference type="PANTHER" id="PTHR30098">
    <property type="entry name" value="LEUCYL/PHENYLALANYL-TRNA--PROTEIN TRANSFERASE"/>
    <property type="match status" value="1"/>
</dbReference>